<gene>
    <name evidence="1" type="ORF">CR513_10944</name>
</gene>
<name>A0A371HR26_MUCPR</name>
<protein>
    <recommendedName>
        <fullName evidence="3">Integrase zinc-binding domain-containing protein</fullName>
    </recommendedName>
</protein>
<dbReference type="PANTHER" id="PTHR35046">
    <property type="entry name" value="ZINC KNUCKLE (CCHC-TYPE) FAMILY PROTEIN"/>
    <property type="match status" value="1"/>
</dbReference>
<evidence type="ECO:0000313" key="2">
    <source>
        <dbReference type="Proteomes" id="UP000257109"/>
    </source>
</evidence>
<dbReference type="Gene3D" id="1.10.340.70">
    <property type="match status" value="1"/>
</dbReference>
<proteinExistence type="predicted"/>
<reference evidence="1" key="1">
    <citation type="submission" date="2018-05" db="EMBL/GenBank/DDBJ databases">
        <title>Draft genome of Mucuna pruriens seed.</title>
        <authorList>
            <person name="Nnadi N.E."/>
            <person name="Vos R."/>
            <person name="Hasami M.H."/>
            <person name="Devisetty U.K."/>
            <person name="Aguiy J.C."/>
        </authorList>
    </citation>
    <scope>NUCLEOTIDE SEQUENCE [LARGE SCALE GENOMIC DNA]</scope>
    <source>
        <strain evidence="1">JCA_2017</strain>
    </source>
</reference>
<dbReference type="PANTHER" id="PTHR35046:SF9">
    <property type="entry name" value="RNA-DIRECTED DNA POLYMERASE"/>
    <property type="match status" value="1"/>
</dbReference>
<evidence type="ECO:0000313" key="1">
    <source>
        <dbReference type="EMBL" id="RDY05239.1"/>
    </source>
</evidence>
<organism evidence="1 2">
    <name type="scientific">Mucuna pruriens</name>
    <name type="common">Velvet bean</name>
    <name type="synonym">Dolichos pruriens</name>
    <dbReference type="NCBI Taxonomy" id="157652"/>
    <lineage>
        <taxon>Eukaryota</taxon>
        <taxon>Viridiplantae</taxon>
        <taxon>Streptophyta</taxon>
        <taxon>Embryophyta</taxon>
        <taxon>Tracheophyta</taxon>
        <taxon>Spermatophyta</taxon>
        <taxon>Magnoliopsida</taxon>
        <taxon>eudicotyledons</taxon>
        <taxon>Gunneridae</taxon>
        <taxon>Pentapetalae</taxon>
        <taxon>rosids</taxon>
        <taxon>fabids</taxon>
        <taxon>Fabales</taxon>
        <taxon>Fabaceae</taxon>
        <taxon>Papilionoideae</taxon>
        <taxon>50 kb inversion clade</taxon>
        <taxon>NPAAA clade</taxon>
        <taxon>indigoferoid/millettioid clade</taxon>
        <taxon>Phaseoleae</taxon>
        <taxon>Mucuna</taxon>
    </lineage>
</organism>
<sequence>MSPSSIMMMMLLKCLEGQHKISKRHSKWIKFLEQFPYVIKHKQGKVNIVADALSRRHTLLTMLEAKLLGFEILKDLYMDDNDFKEAYDHCVVSANVGFFRNEGFLFKEKKLYVSKSFIRELLVKEAHKGGSIGHFGDLVEHFYWPKMKSNVHHVYKRFLTCKITKLRASSKDLYASLPIPLLPRSIFLWTLCLDCHGHKKGEIQYLL</sequence>
<dbReference type="Proteomes" id="UP000257109">
    <property type="component" value="Unassembled WGS sequence"/>
</dbReference>
<feature type="non-terminal residue" evidence="1">
    <location>
        <position position="1"/>
    </location>
</feature>
<accession>A0A371HR26</accession>
<keyword evidence="2" id="KW-1185">Reference proteome</keyword>
<comment type="caution">
    <text evidence="1">The sequence shown here is derived from an EMBL/GenBank/DDBJ whole genome shotgun (WGS) entry which is preliminary data.</text>
</comment>
<evidence type="ECO:0008006" key="3">
    <source>
        <dbReference type="Google" id="ProtNLM"/>
    </source>
</evidence>
<dbReference type="EMBL" id="QJKJ01001922">
    <property type="protein sequence ID" value="RDY05239.1"/>
    <property type="molecule type" value="Genomic_DNA"/>
</dbReference>
<dbReference type="AlphaFoldDB" id="A0A371HR26"/>
<dbReference type="OrthoDB" id="425619at2759"/>